<sequence length="809" mass="90634" precursor="true">MQRSGRALSVMFVLLVSISAVMASGSYPYQPVDFTKVHFNDSFWKPRLETNKNVTIPYAFEKCEQTGRIDNFKAAAGVIDEEFQGRQGFNDSDVFKIMEGAAYCLMVEEDPELEEYLENLIGWVAGAQHDNGYLYTAWTLKARDREAKTGNCCYVNKPWDNLKSSHELYNAGHMYEAAVAHYIATGRRTFLDVAIKNADLVCDVFLDGGHKGFPGHQEIEMGLGRLYRVTGNESYLKMAQEFLERRGDQSNPGSHSEYRQAHKPVTQQKEAVGHAVRANYMYSGMADIAAMAGSEEYIGAIDTIWNNIVGKKYYITGGVGARHGGEAYGDNYELPNESAYCETCAQVAFVMLNHRMFLLNGDSKYIDVLERTLYNSTVSGVSLDGDEFFYPNPLESHGSYSRSPWFGCACCPTNITRFMASVPGYVYAVRNGDLYVNLFGRSEANISLNSGDVELVQKTDYPWNGDVEIEVSPAKEKEFRLMVRIPGWCRNEPAPGGLYSYIDNIKPNWNISVNGRVIEPEMKKGYAVIKRKWQKGDSVGLFMDMPVRYVDCIDKVEANIGKAAVERGPIVYCAEEPDNGEGKVQNFYLPRTNAAGKVLEIKSGMLAGNKKIVLPARKYKSPEVRQVVLTPYNVWNNRNPRTSMVVWFAQTKQGARQAAMGEDAFISDMGIIEASYTYRGDDAEAVSDGKIPESSSDRSIPRWTSWPRKGKTQTITYNFDEPQKISSVGLYFYNDGGGVQLPASWHIERKISGSWEKMEPYLTDSYSVIEDSFNTVHPAEVKPCEAMRIVVTPKKTSSAGILEAKIETE</sequence>
<dbReference type="InterPro" id="IPR008928">
    <property type="entry name" value="6-hairpin_glycosidase_sf"/>
</dbReference>
<dbReference type="KEGG" id="pbp:STSP1_01428"/>
<proteinExistence type="predicted"/>
<dbReference type="InterPro" id="IPR049174">
    <property type="entry name" value="Beta-AFase-like"/>
</dbReference>
<dbReference type="Proteomes" id="UP000193334">
    <property type="component" value="Chromosome"/>
</dbReference>
<evidence type="ECO:0000313" key="7">
    <source>
        <dbReference type="Proteomes" id="UP000193334"/>
    </source>
</evidence>
<dbReference type="SUPFAM" id="SSF48208">
    <property type="entry name" value="Six-hairpin glycosidases"/>
    <property type="match status" value="1"/>
</dbReference>
<dbReference type="Pfam" id="PF07944">
    <property type="entry name" value="Beta-AFase-like_GH127_cat"/>
    <property type="match status" value="1"/>
</dbReference>
<accession>A0A1W6LMR6</accession>
<dbReference type="InterPro" id="IPR049046">
    <property type="entry name" value="Beta-AFase-like_GH127_middle"/>
</dbReference>
<dbReference type="InterPro" id="IPR049049">
    <property type="entry name" value="Beta-AFase-like_GH127_C"/>
</dbReference>
<feature type="domain" description="Non-reducing end beta-L-arabinofuranosidase-like GH127 C-terminal" evidence="5">
    <location>
        <begin position="547"/>
        <end position="648"/>
    </location>
</feature>
<keyword evidence="2" id="KW-0732">Signal</keyword>
<evidence type="ECO:0000259" key="3">
    <source>
        <dbReference type="Pfam" id="PF07944"/>
    </source>
</evidence>
<evidence type="ECO:0000313" key="6">
    <source>
        <dbReference type="EMBL" id="ARN57033.1"/>
    </source>
</evidence>
<feature type="signal peptide" evidence="2">
    <location>
        <begin position="1"/>
        <end position="23"/>
    </location>
</feature>
<dbReference type="EMBL" id="CP021023">
    <property type="protein sequence ID" value="ARN57033.1"/>
    <property type="molecule type" value="Genomic_DNA"/>
</dbReference>
<feature type="region of interest" description="Disordered" evidence="1">
    <location>
        <begin position="246"/>
        <end position="266"/>
    </location>
</feature>
<name>A0A1W6LMR6_9BACT</name>
<keyword evidence="7" id="KW-1185">Reference proteome</keyword>
<dbReference type="InterPro" id="IPR008979">
    <property type="entry name" value="Galactose-bd-like_sf"/>
</dbReference>
<dbReference type="STRING" id="1941349.STSP1_01428"/>
<feature type="chain" id="PRO_5013139858" description="Non-reducing end beta-L-arabinofuranosidase" evidence="2">
    <location>
        <begin position="24"/>
        <end position="809"/>
    </location>
</feature>
<dbReference type="Gene3D" id="2.60.120.260">
    <property type="entry name" value="Galactose-binding domain-like"/>
    <property type="match status" value="1"/>
</dbReference>
<dbReference type="RefSeq" id="WP_085755708.1">
    <property type="nucleotide sequence ID" value="NZ_CP021023.1"/>
</dbReference>
<gene>
    <name evidence="6" type="ORF">STSP1_01428</name>
</gene>
<evidence type="ECO:0000256" key="2">
    <source>
        <dbReference type="SAM" id="SignalP"/>
    </source>
</evidence>
<evidence type="ECO:0000259" key="5">
    <source>
        <dbReference type="Pfam" id="PF20737"/>
    </source>
</evidence>
<dbReference type="PANTHER" id="PTHR43465">
    <property type="entry name" value="DUF1680 DOMAIN PROTEIN (AFU_ORTHOLOGUE AFUA_1G08910)"/>
    <property type="match status" value="1"/>
</dbReference>
<evidence type="ECO:0000259" key="4">
    <source>
        <dbReference type="Pfam" id="PF20736"/>
    </source>
</evidence>
<protein>
    <recommendedName>
        <fullName evidence="8">Non-reducing end beta-L-arabinofuranosidase</fullName>
    </recommendedName>
</protein>
<evidence type="ECO:0008006" key="8">
    <source>
        <dbReference type="Google" id="ProtNLM"/>
    </source>
</evidence>
<evidence type="ECO:0000256" key="1">
    <source>
        <dbReference type="SAM" id="MobiDB-lite"/>
    </source>
</evidence>
<dbReference type="AlphaFoldDB" id="A0A1W6LMR6"/>
<dbReference type="SUPFAM" id="SSF49785">
    <property type="entry name" value="Galactose-binding domain-like"/>
    <property type="match status" value="1"/>
</dbReference>
<feature type="domain" description="Non-reducing end beta-L-arabinofuranosidase-like GH127 catalytic" evidence="3">
    <location>
        <begin position="37"/>
        <end position="423"/>
    </location>
</feature>
<feature type="domain" description="Non-reducing end beta-L-arabinofuranosidase-like GH127 middle" evidence="4">
    <location>
        <begin position="434"/>
        <end position="545"/>
    </location>
</feature>
<dbReference type="InterPro" id="IPR012878">
    <property type="entry name" value="Beta-AFase-like_GH127_cat"/>
</dbReference>
<dbReference type="PANTHER" id="PTHR43465:SF2">
    <property type="entry name" value="DUF1680 DOMAIN PROTEIN (AFU_ORTHOLOGUE AFUA_1G08910)"/>
    <property type="match status" value="1"/>
</dbReference>
<reference evidence="7" key="1">
    <citation type="submission" date="2017-04" db="EMBL/GenBank/DDBJ databases">
        <title>Comparative genomics and description of representatives of a novel lineage of planctomycetes thriving in anoxic sediments.</title>
        <authorList>
            <person name="Spring S."/>
            <person name="Bunk B."/>
            <person name="Sproer C."/>
        </authorList>
    </citation>
    <scope>NUCLEOTIDE SEQUENCE [LARGE SCALE GENOMIC DNA]</scope>
    <source>
        <strain evidence="7">ST-PulAB-D4</strain>
    </source>
</reference>
<dbReference type="Pfam" id="PF20736">
    <property type="entry name" value="Glyco_hydro127M"/>
    <property type="match status" value="1"/>
</dbReference>
<organism evidence="6 7">
    <name type="scientific">Sedimentisphaera salicampi</name>
    <dbReference type="NCBI Taxonomy" id="1941349"/>
    <lineage>
        <taxon>Bacteria</taxon>
        <taxon>Pseudomonadati</taxon>
        <taxon>Planctomycetota</taxon>
        <taxon>Phycisphaerae</taxon>
        <taxon>Sedimentisphaerales</taxon>
        <taxon>Sedimentisphaeraceae</taxon>
        <taxon>Sedimentisphaera</taxon>
    </lineage>
</organism>
<dbReference type="GO" id="GO:0005975">
    <property type="term" value="P:carbohydrate metabolic process"/>
    <property type="evidence" value="ECO:0007669"/>
    <property type="project" value="InterPro"/>
</dbReference>
<dbReference type="Pfam" id="PF20737">
    <property type="entry name" value="Glyco_hydro127C"/>
    <property type="match status" value="1"/>
</dbReference>